<sequence length="66" mass="7665">MRLHEICDQPEDSQQVRGIEMELLRAAQRSKQNEEVCGEGTFLCLAFGVSPLDEKSWWGNIDMQFY</sequence>
<protein>
    <submittedName>
        <fullName evidence="2">Uncharacterized protein</fullName>
    </submittedName>
</protein>
<dbReference type="AlphaFoldDB" id="A0A0K0DQK3"/>
<reference evidence="1" key="1">
    <citation type="submission" date="2012-09" db="EMBL/GenBank/DDBJ databases">
        <authorList>
            <person name="Martin A.A."/>
        </authorList>
    </citation>
    <scope>NUCLEOTIDE SEQUENCE</scope>
</reference>
<accession>A0A0K0DQK3</accession>
<proteinExistence type="predicted"/>
<dbReference type="Proteomes" id="UP000035642">
    <property type="component" value="Unassembled WGS sequence"/>
</dbReference>
<keyword evidence="1" id="KW-1185">Reference proteome</keyword>
<dbReference type="WBParaSite" id="ACAC_0001404201-mRNA-1">
    <property type="protein sequence ID" value="ACAC_0001404201-mRNA-1"/>
    <property type="gene ID" value="ACAC_0001404201"/>
</dbReference>
<evidence type="ECO:0000313" key="2">
    <source>
        <dbReference type="WBParaSite" id="ACAC_0001404201-mRNA-1"/>
    </source>
</evidence>
<evidence type="ECO:0000313" key="1">
    <source>
        <dbReference type="Proteomes" id="UP000035642"/>
    </source>
</evidence>
<name>A0A0K0DQK3_ANGCA</name>
<reference evidence="2" key="2">
    <citation type="submission" date="2017-02" db="UniProtKB">
        <authorList>
            <consortium name="WormBaseParasite"/>
        </authorList>
    </citation>
    <scope>IDENTIFICATION</scope>
</reference>
<organism evidence="1 2">
    <name type="scientific">Angiostrongylus cantonensis</name>
    <name type="common">Rat lungworm</name>
    <dbReference type="NCBI Taxonomy" id="6313"/>
    <lineage>
        <taxon>Eukaryota</taxon>
        <taxon>Metazoa</taxon>
        <taxon>Ecdysozoa</taxon>
        <taxon>Nematoda</taxon>
        <taxon>Chromadorea</taxon>
        <taxon>Rhabditida</taxon>
        <taxon>Rhabditina</taxon>
        <taxon>Rhabditomorpha</taxon>
        <taxon>Strongyloidea</taxon>
        <taxon>Metastrongylidae</taxon>
        <taxon>Angiostrongylus</taxon>
    </lineage>
</organism>